<evidence type="ECO:0000256" key="1">
    <source>
        <dbReference type="ARBA" id="ARBA00005695"/>
    </source>
</evidence>
<dbReference type="EMBL" id="VYKJ01000001">
    <property type="protein sequence ID" value="KAA9002938.1"/>
    <property type="molecule type" value="Genomic_DNA"/>
</dbReference>
<comment type="similarity">
    <text evidence="1">Belongs to the bacterial solute-binding protein 5 family.</text>
</comment>
<accession>A0A5J5G6Q7</accession>
<dbReference type="RefSeq" id="WP_150433744.1">
    <property type="nucleotide sequence ID" value="NZ_VYKJ01000001.1"/>
</dbReference>
<keyword evidence="3 4" id="KW-0732">Signal</keyword>
<evidence type="ECO:0000313" key="7">
    <source>
        <dbReference type="EMBL" id="KAA9002938.1"/>
    </source>
</evidence>
<dbReference type="CDD" id="cd08517">
    <property type="entry name" value="PBP2_NikA_DppA_OppA_like_13"/>
    <property type="match status" value="1"/>
</dbReference>
<dbReference type="PANTHER" id="PTHR30290">
    <property type="entry name" value="PERIPLASMIC BINDING COMPONENT OF ABC TRANSPORTER"/>
    <property type="match status" value="1"/>
</dbReference>
<dbReference type="OrthoDB" id="9801912at2"/>
<comment type="caution">
    <text evidence="7">The sequence shown here is derived from an EMBL/GenBank/DDBJ whole genome shotgun (WGS) entry which is preliminary data.</text>
</comment>
<organism evidence="7 8">
    <name type="scientific">Affinibrenneria salicis</name>
    <dbReference type="NCBI Taxonomy" id="2590031"/>
    <lineage>
        <taxon>Bacteria</taxon>
        <taxon>Pseudomonadati</taxon>
        <taxon>Pseudomonadota</taxon>
        <taxon>Gammaproteobacteria</taxon>
        <taxon>Enterobacterales</taxon>
        <taxon>Pectobacteriaceae</taxon>
        <taxon>Affinibrenneria</taxon>
    </lineage>
</organism>
<keyword evidence="8" id="KW-1185">Reference proteome</keyword>
<dbReference type="GO" id="GO:1904680">
    <property type="term" value="F:peptide transmembrane transporter activity"/>
    <property type="evidence" value="ECO:0007669"/>
    <property type="project" value="TreeGrafter"/>
</dbReference>
<evidence type="ECO:0000313" key="6">
    <source>
        <dbReference type="EMBL" id="KAA9002775.1"/>
    </source>
</evidence>
<dbReference type="Gene3D" id="3.40.190.10">
    <property type="entry name" value="Periplasmic binding protein-like II"/>
    <property type="match status" value="1"/>
</dbReference>
<dbReference type="EMBL" id="VYKJ01000001">
    <property type="protein sequence ID" value="KAA9002775.1"/>
    <property type="molecule type" value="Genomic_DNA"/>
</dbReference>
<dbReference type="Gene3D" id="3.10.105.10">
    <property type="entry name" value="Dipeptide-binding Protein, Domain 3"/>
    <property type="match status" value="1"/>
</dbReference>
<dbReference type="PANTHER" id="PTHR30290:SF9">
    <property type="entry name" value="OLIGOPEPTIDE-BINDING PROTEIN APPA"/>
    <property type="match status" value="1"/>
</dbReference>
<dbReference type="InterPro" id="IPR030678">
    <property type="entry name" value="Peptide/Ni-bd"/>
</dbReference>
<evidence type="ECO:0000313" key="8">
    <source>
        <dbReference type="Proteomes" id="UP000335415"/>
    </source>
</evidence>
<dbReference type="InterPro" id="IPR000914">
    <property type="entry name" value="SBP_5_dom"/>
</dbReference>
<evidence type="ECO:0000256" key="4">
    <source>
        <dbReference type="SAM" id="SignalP"/>
    </source>
</evidence>
<feature type="signal peptide" evidence="4">
    <location>
        <begin position="1"/>
        <end position="25"/>
    </location>
</feature>
<protein>
    <submittedName>
        <fullName evidence="7">ABC transporter substrate-binding protein</fullName>
    </submittedName>
</protein>
<evidence type="ECO:0000259" key="5">
    <source>
        <dbReference type="Pfam" id="PF00496"/>
    </source>
</evidence>
<feature type="domain" description="Solute-binding protein family 5" evidence="5">
    <location>
        <begin position="82"/>
        <end position="445"/>
    </location>
</feature>
<dbReference type="Proteomes" id="UP000335415">
    <property type="component" value="Unassembled WGS sequence"/>
</dbReference>
<reference evidence="7 8" key="1">
    <citation type="submission" date="2019-09" db="EMBL/GenBank/DDBJ databases">
        <authorList>
            <person name="Li Y."/>
        </authorList>
    </citation>
    <scope>NUCLEOTIDE SEQUENCE [LARGE SCALE GENOMIC DNA]</scope>
    <source>
        <strain evidence="7 8">L3-3HA</strain>
    </source>
</reference>
<dbReference type="GO" id="GO:0030288">
    <property type="term" value="C:outer membrane-bounded periplasmic space"/>
    <property type="evidence" value="ECO:0007669"/>
    <property type="project" value="UniProtKB-ARBA"/>
</dbReference>
<dbReference type="PIRSF" id="PIRSF002741">
    <property type="entry name" value="MppA"/>
    <property type="match status" value="1"/>
</dbReference>
<dbReference type="AlphaFoldDB" id="A0A5J5G6Q7"/>
<dbReference type="SUPFAM" id="SSF53850">
    <property type="entry name" value="Periplasmic binding protein-like II"/>
    <property type="match status" value="1"/>
</dbReference>
<proteinExistence type="inferred from homology"/>
<sequence length="537" mass="59768">MSWLMQVSRRGCPLFVAFLSLLALNANTRADTIPPHTGGTLTFILPSEPSTLVSLATVAQPVIAVSSKVSEGLLTYDYNLNPLPQLATSWEISPDGKTYTFHLRPGVKWHDGQDFTSADVAWSIELLKKVHPRASSTFANVIQIKTPDPLTAVLELSHPAPYLLRAFAAGETPIVARHIYEGTDALKNPNGNAPIGTGPYIFSEWVRGSHVIFKRNPNYWDKPKPYIDQLVVKFSTDFVVRSLALETGQADIGYRTPVALSDLNRLKEKTNLVFDTRGNNYSYSVASLHFNLDDPHFSNLKVRQAVAHAIDRDALLRVVYFGYGTATATPVAPGLKTFHSTAPSPYPYDVAAANRLLDEANYPRGADGTRFRVTLDYSTFDDTFRRNAEFIRSALAKVGIAVTLRSQDIATYAKRVFTDRDFSLVSDQYANLYDPTVGVQRLYWSKNFRIGVPFTNLSHYHNDKVDQLLEAAQTENDPDKRIALFNEFQSIIQRELPDINLVSPQFITIANPRVHDHSPTADGLEGNLSSVWLDPAP</sequence>
<dbReference type="GO" id="GO:0015833">
    <property type="term" value="P:peptide transport"/>
    <property type="evidence" value="ECO:0007669"/>
    <property type="project" value="TreeGrafter"/>
</dbReference>
<dbReference type="InterPro" id="IPR039424">
    <property type="entry name" value="SBP_5"/>
</dbReference>
<evidence type="ECO:0000256" key="2">
    <source>
        <dbReference type="ARBA" id="ARBA00022448"/>
    </source>
</evidence>
<feature type="chain" id="PRO_5033490512" evidence="4">
    <location>
        <begin position="26"/>
        <end position="537"/>
    </location>
</feature>
<evidence type="ECO:0000256" key="3">
    <source>
        <dbReference type="ARBA" id="ARBA00022729"/>
    </source>
</evidence>
<gene>
    <name evidence="6" type="ORF">FJU30_01930</name>
    <name evidence="7" type="ORF">FJU30_02835</name>
</gene>
<dbReference type="Pfam" id="PF00496">
    <property type="entry name" value="SBP_bac_5"/>
    <property type="match status" value="1"/>
</dbReference>
<keyword evidence="2" id="KW-0813">Transport</keyword>
<name>A0A5J5G6Q7_9GAMM</name>
<dbReference type="GO" id="GO:0043190">
    <property type="term" value="C:ATP-binding cassette (ABC) transporter complex"/>
    <property type="evidence" value="ECO:0007669"/>
    <property type="project" value="InterPro"/>
</dbReference>